<evidence type="ECO:0000256" key="1">
    <source>
        <dbReference type="SAM" id="MobiDB-lite"/>
    </source>
</evidence>
<feature type="domain" description="DUF6311" evidence="3">
    <location>
        <begin position="89"/>
        <end position="436"/>
    </location>
</feature>
<accession>A0A919T1Q7</accession>
<name>A0A919T1Q7_9ACTN</name>
<dbReference type="InterPro" id="IPR046278">
    <property type="entry name" value="DUF6311"/>
</dbReference>
<dbReference type="EMBL" id="BOQP01000059">
    <property type="protein sequence ID" value="GIM84005.1"/>
    <property type="molecule type" value="Genomic_DNA"/>
</dbReference>
<sequence length="634" mass="69748">MAVAPTLSEVSDDDSADIETVDSEQPQRRRRAWPPHILAVLAFLGMGYWITSGIWADPARRSVLYNEGDHSFFEWVLGYGVQIVAHGADPFWTGLMNAPIGVNLAANTSITVYAVAFAPLTYLAGPQVTYVTILMLNLAGAGIAWYAFLLRFAVKHKAAAFIGAAFCGFAPGWISHANGHLNWTAAWLPPVLLWWMLRLRTPRRWLLNGIVLGLLMAAGFSIAPEMLFDLVLAVVIFVLVWSLSRDTMPQVLRAAPRALLSLVIGAVVAGALLAYPLYMHFAGPGSFKGTGFDQKRYVEDAAAGLFYPFRSLAGFFGIQRGDLAANQTEGASFWGWPLLALMVIATVLLWWRAGRSRKSTMRALTVVGLLFMVLSFGPRLHWFAKEYHDIPLLYAVVRDWPIFDSALPARFALVTTGVIGITVALLADRVFSRRYRSYARVVWGVAFVAALVPIIPTPVLTSGRATEPKFVADGTWKKYVPRNGVMSALPFSSPSAADAQRWQAYTMSRRGEQYRIPAGYFLGPGGLAGTGRAGAPSRWTDRMFLKAALTGFVDDIDNYDRSRVREDMAYWGVEAVFVPDKLTGTAGPLFRQSLIRTTTDLFGPGQRVQDVLVWRIRPGIDPQSIPGEGRDGHA</sequence>
<feature type="transmembrane region" description="Helical" evidence="2">
    <location>
        <begin position="130"/>
        <end position="149"/>
    </location>
</feature>
<keyword evidence="4" id="KW-0808">Transferase</keyword>
<keyword evidence="2" id="KW-0472">Membrane</keyword>
<keyword evidence="5" id="KW-1185">Reference proteome</keyword>
<feature type="transmembrane region" description="Helical" evidence="2">
    <location>
        <begin position="407"/>
        <end position="426"/>
    </location>
</feature>
<evidence type="ECO:0000313" key="5">
    <source>
        <dbReference type="Proteomes" id="UP000680865"/>
    </source>
</evidence>
<feature type="transmembrane region" description="Helical" evidence="2">
    <location>
        <begin position="226"/>
        <end position="243"/>
    </location>
</feature>
<dbReference type="GO" id="GO:0016740">
    <property type="term" value="F:transferase activity"/>
    <property type="evidence" value="ECO:0007669"/>
    <property type="project" value="UniProtKB-KW"/>
</dbReference>
<feature type="transmembrane region" description="Helical" evidence="2">
    <location>
        <begin position="438"/>
        <end position="456"/>
    </location>
</feature>
<feature type="transmembrane region" description="Helical" evidence="2">
    <location>
        <begin position="76"/>
        <end position="92"/>
    </location>
</feature>
<dbReference type="AlphaFoldDB" id="A0A919T1Q7"/>
<keyword evidence="2" id="KW-0812">Transmembrane</keyword>
<feature type="transmembrane region" description="Helical" evidence="2">
    <location>
        <begin position="255"/>
        <end position="278"/>
    </location>
</feature>
<feature type="transmembrane region" description="Helical" evidence="2">
    <location>
        <begin position="333"/>
        <end position="351"/>
    </location>
</feature>
<feature type="compositionally biased region" description="Acidic residues" evidence="1">
    <location>
        <begin position="10"/>
        <end position="22"/>
    </location>
</feature>
<feature type="region of interest" description="Disordered" evidence="1">
    <location>
        <begin position="1"/>
        <end position="27"/>
    </location>
</feature>
<dbReference type="Proteomes" id="UP000680865">
    <property type="component" value="Unassembled WGS sequence"/>
</dbReference>
<feature type="transmembrane region" description="Helical" evidence="2">
    <location>
        <begin position="204"/>
        <end position="220"/>
    </location>
</feature>
<feature type="transmembrane region" description="Helical" evidence="2">
    <location>
        <begin position="37"/>
        <end position="56"/>
    </location>
</feature>
<dbReference type="Pfam" id="PF19830">
    <property type="entry name" value="DUF6311"/>
    <property type="match status" value="1"/>
</dbReference>
<feature type="transmembrane region" description="Helical" evidence="2">
    <location>
        <begin position="363"/>
        <end position="384"/>
    </location>
</feature>
<evidence type="ECO:0000259" key="3">
    <source>
        <dbReference type="Pfam" id="PF19830"/>
    </source>
</evidence>
<gene>
    <name evidence="4" type="ORF">Aco04nite_89280</name>
</gene>
<evidence type="ECO:0000256" key="2">
    <source>
        <dbReference type="SAM" id="Phobius"/>
    </source>
</evidence>
<reference evidence="4" key="1">
    <citation type="submission" date="2021-03" db="EMBL/GenBank/DDBJ databases">
        <title>Whole genome shotgun sequence of Actinoplanes consettensis NBRC 14913.</title>
        <authorList>
            <person name="Komaki H."/>
            <person name="Tamura T."/>
        </authorList>
    </citation>
    <scope>NUCLEOTIDE SEQUENCE</scope>
    <source>
        <strain evidence="4">NBRC 14913</strain>
    </source>
</reference>
<protein>
    <submittedName>
        <fullName evidence="4">Glycosyl transferase</fullName>
    </submittedName>
</protein>
<feature type="transmembrane region" description="Helical" evidence="2">
    <location>
        <begin position="104"/>
        <end position="124"/>
    </location>
</feature>
<comment type="caution">
    <text evidence="4">The sequence shown here is derived from an EMBL/GenBank/DDBJ whole genome shotgun (WGS) entry which is preliminary data.</text>
</comment>
<evidence type="ECO:0000313" key="4">
    <source>
        <dbReference type="EMBL" id="GIM84005.1"/>
    </source>
</evidence>
<proteinExistence type="predicted"/>
<organism evidence="4 5">
    <name type="scientific">Winogradskya consettensis</name>
    <dbReference type="NCBI Taxonomy" id="113560"/>
    <lineage>
        <taxon>Bacteria</taxon>
        <taxon>Bacillati</taxon>
        <taxon>Actinomycetota</taxon>
        <taxon>Actinomycetes</taxon>
        <taxon>Micromonosporales</taxon>
        <taxon>Micromonosporaceae</taxon>
        <taxon>Winogradskya</taxon>
    </lineage>
</organism>
<keyword evidence="2" id="KW-1133">Transmembrane helix</keyword>
<dbReference type="RefSeq" id="WP_244876752.1">
    <property type="nucleotide sequence ID" value="NZ_BAAATW010000004.1"/>
</dbReference>